<accession>A0ABV8C7J7</accession>
<protein>
    <submittedName>
        <fullName evidence="1">Uncharacterized protein</fullName>
    </submittedName>
</protein>
<name>A0ABV8C7J7_9PSEU</name>
<proteinExistence type="predicted"/>
<gene>
    <name evidence="1" type="ORF">ACFOWZ_41540</name>
</gene>
<keyword evidence="2" id="KW-1185">Reference proteome</keyword>
<dbReference type="Proteomes" id="UP001595690">
    <property type="component" value="Unassembled WGS sequence"/>
</dbReference>
<organism evidence="1 2">
    <name type="scientific">Lentzea rhizosphaerae</name>
    <dbReference type="NCBI Taxonomy" id="2041025"/>
    <lineage>
        <taxon>Bacteria</taxon>
        <taxon>Bacillati</taxon>
        <taxon>Actinomycetota</taxon>
        <taxon>Actinomycetes</taxon>
        <taxon>Pseudonocardiales</taxon>
        <taxon>Pseudonocardiaceae</taxon>
        <taxon>Lentzea</taxon>
    </lineage>
</organism>
<evidence type="ECO:0000313" key="2">
    <source>
        <dbReference type="Proteomes" id="UP001595690"/>
    </source>
</evidence>
<dbReference type="RefSeq" id="WP_382379486.1">
    <property type="nucleotide sequence ID" value="NZ_JBHRZI010000045.1"/>
</dbReference>
<dbReference type="EMBL" id="JBHRZI010000045">
    <property type="protein sequence ID" value="MFC3897990.1"/>
    <property type="molecule type" value="Genomic_DNA"/>
</dbReference>
<sequence>MLANWLLTAVAKTVTTYTQPGQRVLLLHPAPYLALSVTSVRSQPQLGPYAGLHEAGWTVVRLGRGVQTHTPVAPSAEQRDVGLVESEPGPDRYDLVLAAADPIALGWFRPSGWADMLTPAGTLAVITRGARSGGRFIDPAERLVRAAHDAGLRYRDRIALLRVPLREVLHAPPVSAPHRQVHDDLLVFGRSVGSARKAESEGVSR</sequence>
<comment type="caution">
    <text evidence="1">The sequence shown here is derived from an EMBL/GenBank/DDBJ whole genome shotgun (WGS) entry which is preliminary data.</text>
</comment>
<evidence type="ECO:0000313" key="1">
    <source>
        <dbReference type="EMBL" id="MFC3897990.1"/>
    </source>
</evidence>
<reference evidence="2" key="1">
    <citation type="journal article" date="2019" name="Int. J. Syst. Evol. Microbiol.">
        <title>The Global Catalogue of Microorganisms (GCM) 10K type strain sequencing project: providing services to taxonomists for standard genome sequencing and annotation.</title>
        <authorList>
            <consortium name="The Broad Institute Genomics Platform"/>
            <consortium name="The Broad Institute Genome Sequencing Center for Infectious Disease"/>
            <person name="Wu L."/>
            <person name="Ma J."/>
        </authorList>
    </citation>
    <scope>NUCLEOTIDE SEQUENCE [LARGE SCALE GENOMIC DNA]</scope>
    <source>
        <strain evidence="2">CGMCC 4.7405</strain>
    </source>
</reference>